<dbReference type="EMBL" id="AMCI01005681">
    <property type="protein sequence ID" value="EJW95672.1"/>
    <property type="molecule type" value="Genomic_DNA"/>
</dbReference>
<dbReference type="AlphaFoldDB" id="J9G1I7"/>
<sequence>MFKESDDTPARPSICEPCTHSFRTSGGLYCELLQRYVECLTVKPCQVKWKNDNTTNKQSL</sequence>
<proteinExistence type="predicted"/>
<name>J9G1I7_9ZZZZ</name>
<gene>
    <name evidence="1" type="ORF">EVA_16215</name>
</gene>
<organism evidence="1">
    <name type="scientific">gut metagenome</name>
    <dbReference type="NCBI Taxonomy" id="749906"/>
    <lineage>
        <taxon>unclassified sequences</taxon>
        <taxon>metagenomes</taxon>
        <taxon>organismal metagenomes</taxon>
    </lineage>
</organism>
<evidence type="ECO:0000313" key="1">
    <source>
        <dbReference type="EMBL" id="EJW95672.1"/>
    </source>
</evidence>
<accession>J9G1I7</accession>
<protein>
    <submittedName>
        <fullName evidence="1">Uncharacterized protein</fullName>
    </submittedName>
</protein>
<comment type="caution">
    <text evidence="1">The sequence shown here is derived from an EMBL/GenBank/DDBJ whole genome shotgun (WGS) entry which is preliminary data.</text>
</comment>
<reference evidence="1" key="1">
    <citation type="journal article" date="2012" name="PLoS ONE">
        <title>Gene sets for utilization of primary and secondary nutrition supplies in the distal gut of endangered iberian lynx.</title>
        <authorList>
            <person name="Alcaide M."/>
            <person name="Messina E."/>
            <person name="Richter M."/>
            <person name="Bargiela R."/>
            <person name="Peplies J."/>
            <person name="Huws S.A."/>
            <person name="Newbold C.J."/>
            <person name="Golyshin P.N."/>
            <person name="Simon M.A."/>
            <person name="Lopez G."/>
            <person name="Yakimov M.M."/>
            <person name="Ferrer M."/>
        </authorList>
    </citation>
    <scope>NUCLEOTIDE SEQUENCE</scope>
</reference>